<dbReference type="KEGG" id="ttt:THITE_2118356"/>
<dbReference type="Pfam" id="PF19327">
    <property type="entry name" value="Ap4A_phos_N"/>
    <property type="match status" value="2"/>
</dbReference>
<dbReference type="GO" id="GO:0009117">
    <property type="term" value="P:nucleotide metabolic process"/>
    <property type="evidence" value="ECO:0007669"/>
    <property type="project" value="InterPro"/>
</dbReference>
<feature type="domain" description="Ap4A phosphorylase 1/2 N-terminal" evidence="3">
    <location>
        <begin position="195"/>
        <end position="222"/>
    </location>
</feature>
<evidence type="ECO:0000313" key="5">
    <source>
        <dbReference type="Proteomes" id="UP000008181"/>
    </source>
</evidence>
<reference evidence="4 5" key="1">
    <citation type="journal article" date="2011" name="Nat. Biotechnol.">
        <title>Comparative genomic analysis of the thermophilic biomass-degrading fungi Myceliophthora thermophila and Thielavia terrestris.</title>
        <authorList>
            <person name="Berka R.M."/>
            <person name="Grigoriev I.V."/>
            <person name="Otillar R."/>
            <person name="Salamov A."/>
            <person name="Grimwood J."/>
            <person name="Reid I."/>
            <person name="Ishmael N."/>
            <person name="John T."/>
            <person name="Darmond C."/>
            <person name="Moisan M.-C."/>
            <person name="Henrissat B."/>
            <person name="Coutinho P.M."/>
            <person name="Lombard V."/>
            <person name="Natvig D.O."/>
            <person name="Lindquist E."/>
            <person name="Schmutz J."/>
            <person name="Lucas S."/>
            <person name="Harris P."/>
            <person name="Powlowski J."/>
            <person name="Bellemare A."/>
            <person name="Taylor D."/>
            <person name="Butler G."/>
            <person name="de Vries R.P."/>
            <person name="Allijn I.E."/>
            <person name="van den Brink J."/>
            <person name="Ushinsky S."/>
            <person name="Storms R."/>
            <person name="Powell A.J."/>
            <person name="Paulsen I.T."/>
            <person name="Elbourne L.D.H."/>
            <person name="Baker S.E."/>
            <person name="Magnuson J."/>
            <person name="LaBoissiere S."/>
            <person name="Clutterbuck A.J."/>
            <person name="Martinez D."/>
            <person name="Wogulis M."/>
            <person name="de Leon A.L."/>
            <person name="Rey M.W."/>
            <person name="Tsang A."/>
        </authorList>
    </citation>
    <scope>NUCLEOTIDE SEQUENCE [LARGE SCALE GENOMIC DNA]</scope>
    <source>
        <strain evidence="5">ATCC 38088 / NRRL 8126</strain>
    </source>
</reference>
<feature type="region of interest" description="Disordered" evidence="1">
    <location>
        <begin position="306"/>
        <end position="326"/>
    </location>
</feature>
<name>G2R9R0_THETT</name>
<dbReference type="GO" id="GO:0003877">
    <property type="term" value="F:ATP:ADP adenylyltransferase activity"/>
    <property type="evidence" value="ECO:0007669"/>
    <property type="project" value="InterPro"/>
</dbReference>
<feature type="domain" description="Ap4A phosphorylase 1/2 N-terminal" evidence="3">
    <location>
        <begin position="14"/>
        <end position="152"/>
    </location>
</feature>
<dbReference type="InterPro" id="IPR043171">
    <property type="entry name" value="Ap4A_phos1/2-like"/>
</dbReference>
<dbReference type="InterPro" id="IPR009163">
    <property type="entry name" value="Ap4A_phos1/2"/>
</dbReference>
<feature type="region of interest" description="Disordered" evidence="1">
    <location>
        <begin position="241"/>
        <end position="261"/>
    </location>
</feature>
<evidence type="ECO:0000256" key="1">
    <source>
        <dbReference type="SAM" id="MobiDB-lite"/>
    </source>
</evidence>
<dbReference type="Pfam" id="PF09830">
    <property type="entry name" value="ATP_transf"/>
    <property type="match status" value="1"/>
</dbReference>
<dbReference type="GO" id="GO:0005524">
    <property type="term" value="F:ATP binding"/>
    <property type="evidence" value="ECO:0007669"/>
    <property type="project" value="InterPro"/>
</dbReference>
<evidence type="ECO:0000313" key="4">
    <source>
        <dbReference type="EMBL" id="AEO68748.1"/>
    </source>
</evidence>
<dbReference type="GeneID" id="11520430"/>
<gene>
    <name evidence="4" type="ORF">THITE_2118356</name>
</gene>
<feature type="region of interest" description="Disordered" evidence="1">
    <location>
        <begin position="157"/>
        <end position="210"/>
    </location>
</feature>
<feature type="domain" description="ATP adenylyltransferase C-terminal" evidence="2">
    <location>
        <begin position="264"/>
        <end position="415"/>
    </location>
</feature>
<dbReference type="InterPro" id="IPR045759">
    <property type="entry name" value="Ap4A_phos1/2_N"/>
</dbReference>
<protein>
    <submittedName>
        <fullName evidence="4">Uncharacterized protein</fullName>
    </submittedName>
</protein>
<evidence type="ECO:0000259" key="3">
    <source>
        <dbReference type="Pfam" id="PF19327"/>
    </source>
</evidence>
<dbReference type="AlphaFoldDB" id="G2R9R0"/>
<sequence>MAPTTDGMAPVKVPANLPELVRSAFNRARASGDVHFFPTEVTLVNVHSVPFQLRFSPALAEKPRAPQPPAPSITTPTADGPTTKGDSRFFDPFDDPPPAMLITPLPPSHNLVLNKFAIVPEHFILATKAFKPQNHLLEPADLAAAYACIEAYHYHHQQRQHHQHRQSSTNPTTDPKQEDEAKEAQEQPDPDEGELFVFFNSGPHSGASQPHRHIQLLPVARMREGLARHEAAAWDVLARRLGRTSSSTSSSSSSSSSGSRVRASLPFQTFAEPISPGADLPAVYARLYRRACEAVLGTGEAAGVSTVVGDGEGHEDVEGGGGAEGVGEGVEARVDYNLAMTREVMVIAPRVAEGEVVWAAAAGGEGGGQRTPVGRLALNGTVLAGTALVKSRAEWDALRAEPEQLLEVLGRIGVPTVHAPSLV</sequence>
<dbReference type="InterPro" id="IPR036265">
    <property type="entry name" value="HIT-like_sf"/>
</dbReference>
<dbReference type="Proteomes" id="UP000008181">
    <property type="component" value="Chromosome 4"/>
</dbReference>
<feature type="compositionally biased region" description="Basic and acidic residues" evidence="1">
    <location>
        <begin position="175"/>
        <end position="185"/>
    </location>
</feature>
<accession>G2R9R0</accession>
<evidence type="ECO:0000259" key="2">
    <source>
        <dbReference type="Pfam" id="PF09830"/>
    </source>
</evidence>
<dbReference type="eggNOG" id="ENOG502QRAQ">
    <property type="taxonomic scope" value="Eukaryota"/>
</dbReference>
<dbReference type="STRING" id="578455.G2R9R0"/>
<dbReference type="InterPro" id="IPR019200">
    <property type="entry name" value="ATP_adenylylTrfase_C"/>
</dbReference>
<feature type="region of interest" description="Disordered" evidence="1">
    <location>
        <begin position="60"/>
        <end position="84"/>
    </location>
</feature>
<feature type="compositionally biased region" description="Low complexity" evidence="1">
    <location>
        <begin position="243"/>
        <end position="260"/>
    </location>
</feature>
<proteinExistence type="predicted"/>
<dbReference type="PANTHER" id="PTHR38420">
    <property type="entry name" value="AP-4-A PHOSPHORYLASE II"/>
    <property type="match status" value="1"/>
</dbReference>
<dbReference type="Gene3D" id="3.30.428.70">
    <property type="match status" value="1"/>
</dbReference>
<dbReference type="OrthoDB" id="10267950at2759"/>
<keyword evidence="5" id="KW-1185">Reference proteome</keyword>
<dbReference type="HOGENOM" id="CLU_049915_2_1_1"/>
<dbReference type="SUPFAM" id="SSF54197">
    <property type="entry name" value="HIT-like"/>
    <property type="match status" value="1"/>
</dbReference>
<organism evidence="4 5">
    <name type="scientific">Thermothielavioides terrestris (strain ATCC 38088 / NRRL 8126)</name>
    <name type="common">Thielavia terrestris</name>
    <dbReference type="NCBI Taxonomy" id="578455"/>
    <lineage>
        <taxon>Eukaryota</taxon>
        <taxon>Fungi</taxon>
        <taxon>Dikarya</taxon>
        <taxon>Ascomycota</taxon>
        <taxon>Pezizomycotina</taxon>
        <taxon>Sordariomycetes</taxon>
        <taxon>Sordariomycetidae</taxon>
        <taxon>Sordariales</taxon>
        <taxon>Chaetomiaceae</taxon>
        <taxon>Thermothielavioides</taxon>
        <taxon>Thermothielavioides terrestris</taxon>
    </lineage>
</organism>
<dbReference type="RefSeq" id="XP_003655084.1">
    <property type="nucleotide sequence ID" value="XM_003655036.1"/>
</dbReference>
<dbReference type="EMBL" id="CP003012">
    <property type="protein sequence ID" value="AEO68748.1"/>
    <property type="molecule type" value="Genomic_DNA"/>
</dbReference>
<dbReference type="PANTHER" id="PTHR38420:SF3">
    <property type="entry name" value="5',5'''-P-1,P-4-TETRAPHOSPHATE PHOSPHORYLASE 2"/>
    <property type="match status" value="1"/>
</dbReference>